<dbReference type="GO" id="GO:0051607">
    <property type="term" value="P:defense response to virus"/>
    <property type="evidence" value="ECO:0007669"/>
    <property type="project" value="UniProtKB-KW"/>
</dbReference>
<dbReference type="InParanoid" id="A0A2U3WUE9"/>
<dbReference type="GO" id="GO:0005829">
    <property type="term" value="C:cytosol"/>
    <property type="evidence" value="ECO:0007669"/>
    <property type="project" value="TreeGrafter"/>
</dbReference>
<dbReference type="KEGG" id="oro:101363674"/>
<dbReference type="FunFam" id="1.25.40.10:FF:000036">
    <property type="entry name" value="interferon-induced protein with tetratricopeptide repeats 5"/>
    <property type="match status" value="1"/>
</dbReference>
<feature type="repeat" description="TPR" evidence="7">
    <location>
        <begin position="267"/>
        <end position="300"/>
    </location>
</feature>
<dbReference type="Proteomes" id="UP000245340">
    <property type="component" value="Unplaced"/>
</dbReference>
<dbReference type="OrthoDB" id="10043504at2759"/>
<dbReference type="GO" id="GO:0045087">
    <property type="term" value="P:innate immune response"/>
    <property type="evidence" value="ECO:0007669"/>
    <property type="project" value="UniProtKB-KW"/>
</dbReference>
<keyword evidence="4" id="KW-0391">Immunity</keyword>
<dbReference type="RefSeq" id="XP_004413060.1">
    <property type="nucleotide sequence ID" value="XM_004413003.1"/>
</dbReference>
<dbReference type="Gene3D" id="1.25.40.10">
    <property type="entry name" value="Tetratricopeptide repeat domain"/>
    <property type="match status" value="3"/>
</dbReference>
<protein>
    <submittedName>
        <fullName evidence="10">Interferon-induced protein with tetratricopeptide repeats 2-like</fullName>
    </submittedName>
</protein>
<evidence type="ECO:0000256" key="6">
    <source>
        <dbReference type="ARBA" id="ARBA00038336"/>
    </source>
</evidence>
<dbReference type="PANTHER" id="PTHR10271:SF4">
    <property type="entry name" value="INTERFERON-INDUCED PROTEIN WITH TETRATRICOPEPTIDE REPEATS 2"/>
    <property type="match status" value="1"/>
</dbReference>
<evidence type="ECO:0000256" key="4">
    <source>
        <dbReference type="ARBA" id="ARBA00022859"/>
    </source>
</evidence>
<evidence type="ECO:0000256" key="7">
    <source>
        <dbReference type="PROSITE-ProRule" id="PRU00339"/>
    </source>
</evidence>
<evidence type="ECO:0000256" key="1">
    <source>
        <dbReference type="ARBA" id="ARBA00022588"/>
    </source>
</evidence>
<gene>
    <name evidence="10" type="primary">LOC101363674</name>
</gene>
<sequence length="527" mass="60984">MPLSSTPCRNTGGRKLTKGGLHQEDCEITKHSLENILLQLKCHFTWNLHDEESSLDDLENRVRDQARFLNKEFKAIMYNLFAYVKHLRGQNKAALEYLQQAEEFILHGQARQGKIRSLVTWGNYAWVYYHMGRLPEAQAYVDKVGHLCKKFASSYRIECPEIDCEKGWALLKWGEKYYERAKECFEKALQKKPTNPEFSLGLAITLYRLGDKAPTENTICLLRRAIRLNPDNQYIHILLALTLQKTQKQAEGDKLVEEALKKTPCPTDVLCSAAKYYRNKGTLDTAIELLKKALESVPNNVYQHLQIGCCYRAKIRQIQRSRRYTTKENEEELQEMTRHAVDHFKRVVELNINLPRACSDLACLYAIMGQYDKAEHYFQKEFSKDLPPAERQVLHLRYGNFQQYQQLRDDTAISHYLQGLNINGTVTEKEKLIVNLRKIAHKRLSENTFDAVGWQLSRFIRELNRKGHPWDSPPPEAALRAEKGSEEMTEGAGGARHPEERKALERACNQSSGLPREKRQSENETEG</sequence>
<proteinExistence type="inferred from homology"/>
<name>A0A2U3WUE9_ODORO</name>
<evidence type="ECO:0000256" key="8">
    <source>
        <dbReference type="SAM" id="MobiDB-lite"/>
    </source>
</evidence>
<dbReference type="SUPFAM" id="SSF48452">
    <property type="entry name" value="TPR-like"/>
    <property type="match status" value="1"/>
</dbReference>
<dbReference type="AlphaFoldDB" id="A0A2U3WUE9"/>
<evidence type="ECO:0000313" key="10">
    <source>
        <dbReference type="RefSeq" id="XP_004413060.1"/>
    </source>
</evidence>
<dbReference type="PROSITE" id="PS50005">
    <property type="entry name" value="TPR"/>
    <property type="match status" value="1"/>
</dbReference>
<dbReference type="GeneID" id="101363674"/>
<comment type="similarity">
    <text evidence="6">Belongs to the IFIT family.</text>
</comment>
<dbReference type="PANTHER" id="PTHR10271">
    <property type="entry name" value="INTERFERON-INDUCED PROTEIN WITH TETRATRICOPEPTIDE REPEATS"/>
    <property type="match status" value="1"/>
</dbReference>
<organism evidence="9 10">
    <name type="scientific">Odobenus rosmarus divergens</name>
    <name type="common">Pacific walrus</name>
    <dbReference type="NCBI Taxonomy" id="9708"/>
    <lineage>
        <taxon>Eukaryota</taxon>
        <taxon>Metazoa</taxon>
        <taxon>Chordata</taxon>
        <taxon>Craniata</taxon>
        <taxon>Vertebrata</taxon>
        <taxon>Euteleostomi</taxon>
        <taxon>Mammalia</taxon>
        <taxon>Eutheria</taxon>
        <taxon>Laurasiatheria</taxon>
        <taxon>Carnivora</taxon>
        <taxon>Caniformia</taxon>
        <taxon>Pinnipedia</taxon>
        <taxon>Odobenidae</taxon>
        <taxon>Odobenus</taxon>
    </lineage>
</organism>
<reference evidence="10" key="1">
    <citation type="submission" date="2025-08" db="UniProtKB">
        <authorList>
            <consortium name="RefSeq"/>
        </authorList>
    </citation>
    <scope>IDENTIFICATION</scope>
</reference>
<keyword evidence="1" id="KW-0399">Innate immunity</keyword>
<evidence type="ECO:0000256" key="3">
    <source>
        <dbReference type="ARBA" id="ARBA00022803"/>
    </source>
</evidence>
<accession>A0A2U3WUE9</accession>
<feature type="compositionally biased region" description="Basic and acidic residues" evidence="8">
    <location>
        <begin position="515"/>
        <end position="527"/>
    </location>
</feature>
<dbReference type="Pfam" id="PF13432">
    <property type="entry name" value="TPR_16"/>
    <property type="match status" value="1"/>
</dbReference>
<evidence type="ECO:0000256" key="2">
    <source>
        <dbReference type="ARBA" id="ARBA00022737"/>
    </source>
</evidence>
<dbReference type="Pfam" id="PF13181">
    <property type="entry name" value="TPR_8"/>
    <property type="match status" value="2"/>
</dbReference>
<keyword evidence="9" id="KW-1185">Reference proteome</keyword>
<keyword evidence="2" id="KW-0677">Repeat</keyword>
<dbReference type="InterPro" id="IPR011990">
    <property type="entry name" value="TPR-like_helical_dom_sf"/>
</dbReference>
<evidence type="ECO:0000256" key="5">
    <source>
        <dbReference type="ARBA" id="ARBA00023118"/>
    </source>
</evidence>
<feature type="compositionally biased region" description="Basic and acidic residues" evidence="8">
    <location>
        <begin position="496"/>
        <end position="505"/>
    </location>
</feature>
<evidence type="ECO:0000313" key="9">
    <source>
        <dbReference type="Proteomes" id="UP000245340"/>
    </source>
</evidence>
<dbReference type="SMART" id="SM00028">
    <property type="entry name" value="TPR"/>
    <property type="match status" value="6"/>
</dbReference>
<dbReference type="InterPro" id="IPR019734">
    <property type="entry name" value="TPR_rpt"/>
</dbReference>
<dbReference type="STRING" id="9708.A0A2U3WUE9"/>
<feature type="region of interest" description="Disordered" evidence="8">
    <location>
        <begin position="465"/>
        <end position="527"/>
    </location>
</feature>
<keyword evidence="3 7" id="KW-0802">TPR repeat</keyword>
<keyword evidence="5" id="KW-0051">Antiviral defense</keyword>